<organism evidence="1 2">
    <name type="scientific">Psophocarpus tetragonolobus</name>
    <name type="common">Winged bean</name>
    <name type="synonym">Dolichos tetragonolobus</name>
    <dbReference type="NCBI Taxonomy" id="3891"/>
    <lineage>
        <taxon>Eukaryota</taxon>
        <taxon>Viridiplantae</taxon>
        <taxon>Streptophyta</taxon>
        <taxon>Embryophyta</taxon>
        <taxon>Tracheophyta</taxon>
        <taxon>Spermatophyta</taxon>
        <taxon>Magnoliopsida</taxon>
        <taxon>eudicotyledons</taxon>
        <taxon>Gunneridae</taxon>
        <taxon>Pentapetalae</taxon>
        <taxon>rosids</taxon>
        <taxon>fabids</taxon>
        <taxon>Fabales</taxon>
        <taxon>Fabaceae</taxon>
        <taxon>Papilionoideae</taxon>
        <taxon>50 kb inversion clade</taxon>
        <taxon>NPAAA clade</taxon>
        <taxon>indigoferoid/millettioid clade</taxon>
        <taxon>Phaseoleae</taxon>
        <taxon>Psophocarpus</taxon>
    </lineage>
</organism>
<gene>
    <name evidence="1" type="ORF">VNO78_16932</name>
</gene>
<protein>
    <submittedName>
        <fullName evidence="1">Uncharacterized protein</fullName>
    </submittedName>
</protein>
<keyword evidence="2" id="KW-1185">Reference proteome</keyword>
<reference evidence="1 2" key="1">
    <citation type="submission" date="2024-01" db="EMBL/GenBank/DDBJ databases">
        <title>The genomes of 5 underutilized Papilionoideae crops provide insights into root nodulation and disease resistanc.</title>
        <authorList>
            <person name="Jiang F."/>
        </authorList>
    </citation>
    <scope>NUCLEOTIDE SEQUENCE [LARGE SCALE GENOMIC DNA]</scope>
    <source>
        <strain evidence="1">DUOXIRENSHENG_FW03</strain>
        <tissue evidence="1">Leaves</tissue>
    </source>
</reference>
<proteinExistence type="predicted"/>
<dbReference type="AlphaFoldDB" id="A0AAN9SIH3"/>
<dbReference type="Proteomes" id="UP001386955">
    <property type="component" value="Unassembled WGS sequence"/>
</dbReference>
<accession>A0AAN9SIH3</accession>
<sequence length="79" mass="8744">MASLLLLFSELVRNHDSDAAALLAAYPPSSFTLTTSCASAAVIKPLKDEDFMHKNCHRTESRIVENPIESRVCVDLVWP</sequence>
<comment type="caution">
    <text evidence="1">The sequence shown here is derived from an EMBL/GenBank/DDBJ whole genome shotgun (WGS) entry which is preliminary data.</text>
</comment>
<evidence type="ECO:0000313" key="2">
    <source>
        <dbReference type="Proteomes" id="UP001386955"/>
    </source>
</evidence>
<name>A0AAN9SIH3_PSOTE</name>
<dbReference type="EMBL" id="JAYMYS010000004">
    <property type="protein sequence ID" value="KAK7396139.1"/>
    <property type="molecule type" value="Genomic_DNA"/>
</dbReference>
<evidence type="ECO:0000313" key="1">
    <source>
        <dbReference type="EMBL" id="KAK7396139.1"/>
    </source>
</evidence>